<name>A0A0G0Q0H1_9BACT</name>
<proteinExistence type="inferred from homology"/>
<protein>
    <recommendedName>
        <fullName evidence="4">Large ribosomal subunit protein uL29</fullName>
    </recommendedName>
    <alternativeName>
        <fullName evidence="5">50S ribosomal protein L29</fullName>
    </alternativeName>
</protein>
<dbReference type="Pfam" id="PF00831">
    <property type="entry name" value="Ribosomal_L29"/>
    <property type="match status" value="1"/>
</dbReference>
<dbReference type="AlphaFoldDB" id="A0A0G0Q0H1"/>
<reference evidence="6 7" key="1">
    <citation type="journal article" date="2015" name="Nature">
        <title>rRNA introns, odd ribosomes, and small enigmatic genomes across a large radiation of phyla.</title>
        <authorList>
            <person name="Brown C.T."/>
            <person name="Hug L.A."/>
            <person name="Thomas B.C."/>
            <person name="Sharon I."/>
            <person name="Castelle C.J."/>
            <person name="Singh A."/>
            <person name="Wilkins M.J."/>
            <person name="Williams K.H."/>
            <person name="Banfield J.F."/>
        </authorList>
    </citation>
    <scope>NUCLEOTIDE SEQUENCE [LARGE SCALE GENOMIC DNA]</scope>
</reference>
<keyword evidence="3" id="KW-0687">Ribonucleoprotein</keyword>
<dbReference type="Gene3D" id="1.10.287.310">
    <property type="match status" value="1"/>
</dbReference>
<evidence type="ECO:0000313" key="6">
    <source>
        <dbReference type="EMBL" id="KKR33653.1"/>
    </source>
</evidence>
<comment type="similarity">
    <text evidence="1">Belongs to the universal ribosomal protein uL29 family.</text>
</comment>
<evidence type="ECO:0000256" key="1">
    <source>
        <dbReference type="ARBA" id="ARBA00009254"/>
    </source>
</evidence>
<dbReference type="InterPro" id="IPR036049">
    <property type="entry name" value="Ribosomal_uL29_sf"/>
</dbReference>
<dbReference type="GO" id="GO:1990904">
    <property type="term" value="C:ribonucleoprotein complex"/>
    <property type="evidence" value="ECO:0007669"/>
    <property type="project" value="UniProtKB-KW"/>
</dbReference>
<dbReference type="GO" id="GO:0005840">
    <property type="term" value="C:ribosome"/>
    <property type="evidence" value="ECO:0007669"/>
    <property type="project" value="UniProtKB-KW"/>
</dbReference>
<evidence type="ECO:0000256" key="4">
    <source>
        <dbReference type="ARBA" id="ARBA00035204"/>
    </source>
</evidence>
<dbReference type="SUPFAM" id="SSF46561">
    <property type="entry name" value="Ribosomal protein L29 (L29p)"/>
    <property type="match status" value="1"/>
</dbReference>
<evidence type="ECO:0000256" key="3">
    <source>
        <dbReference type="ARBA" id="ARBA00023274"/>
    </source>
</evidence>
<dbReference type="InterPro" id="IPR001854">
    <property type="entry name" value="Ribosomal_uL29"/>
</dbReference>
<gene>
    <name evidence="6" type="ORF">UT63_C0013G0013</name>
</gene>
<evidence type="ECO:0000256" key="2">
    <source>
        <dbReference type="ARBA" id="ARBA00022980"/>
    </source>
</evidence>
<evidence type="ECO:0000313" key="7">
    <source>
        <dbReference type="Proteomes" id="UP000034539"/>
    </source>
</evidence>
<evidence type="ECO:0000256" key="5">
    <source>
        <dbReference type="ARBA" id="ARBA00035476"/>
    </source>
</evidence>
<dbReference type="EMBL" id="LBXN01000013">
    <property type="protein sequence ID" value="KKR33653.1"/>
    <property type="molecule type" value="Genomic_DNA"/>
</dbReference>
<organism evidence="6 7">
    <name type="scientific">Candidatus Gottesmanbacteria bacterium GW2011_GWC2_39_8</name>
    <dbReference type="NCBI Taxonomy" id="1618450"/>
    <lineage>
        <taxon>Bacteria</taxon>
        <taxon>Candidatus Gottesmaniibacteriota</taxon>
    </lineage>
</organism>
<accession>A0A0G0Q0H1</accession>
<keyword evidence="2" id="KW-0689">Ribosomal protein</keyword>
<comment type="caution">
    <text evidence="6">The sequence shown here is derived from an EMBL/GenBank/DDBJ whole genome shotgun (WGS) entry which is preliminary data.</text>
</comment>
<dbReference type="GO" id="GO:0006412">
    <property type="term" value="P:translation"/>
    <property type="evidence" value="ECO:0007669"/>
    <property type="project" value="InterPro"/>
</dbReference>
<dbReference type="GO" id="GO:0003735">
    <property type="term" value="F:structural constituent of ribosome"/>
    <property type="evidence" value="ECO:0007669"/>
    <property type="project" value="InterPro"/>
</dbReference>
<sequence length="68" mass="8033">MKRKDVRDLVHKEKGELEKLAHDISLEIGKLKLEMKLNKVKNLSLISEKKKDYARILTQMRMKEIKNG</sequence>
<dbReference type="Proteomes" id="UP000034539">
    <property type="component" value="Unassembled WGS sequence"/>
</dbReference>